<dbReference type="InterPro" id="IPR003609">
    <property type="entry name" value="Pan_app"/>
</dbReference>
<dbReference type="SUPFAM" id="SSF51110">
    <property type="entry name" value="alpha-D-mannose-specific plant lectins"/>
    <property type="match status" value="1"/>
</dbReference>
<feature type="signal peptide" evidence="5">
    <location>
        <begin position="1"/>
        <end position="24"/>
    </location>
</feature>
<dbReference type="EMBL" id="RDQH01000335">
    <property type="protein sequence ID" value="RXH89912.1"/>
    <property type="molecule type" value="Genomic_DNA"/>
</dbReference>
<dbReference type="PANTHER" id="PTHR32444:SF246">
    <property type="entry name" value="S-LOCUS-SPECIFIC GLYCOPROTEIN S13-LIKE"/>
    <property type="match status" value="1"/>
</dbReference>
<dbReference type="PROSITE" id="PS50927">
    <property type="entry name" value="BULB_LECTIN"/>
    <property type="match status" value="2"/>
</dbReference>
<evidence type="ECO:0000256" key="5">
    <source>
        <dbReference type="SAM" id="SignalP"/>
    </source>
</evidence>
<dbReference type="SUPFAM" id="SSF56112">
    <property type="entry name" value="Protein kinase-like (PK-like)"/>
    <property type="match status" value="1"/>
</dbReference>
<dbReference type="Proteomes" id="UP000290289">
    <property type="component" value="Chromosome 9"/>
</dbReference>
<dbReference type="Gene3D" id="2.90.10.30">
    <property type="match status" value="1"/>
</dbReference>
<sequence>MEMDWLLVCLVTLPFLFFTMPSCASQATLAPGQSVGPNQTMISPAGNFALGFFSPENSTKHFLGICYSRMPKAPVVVWVANRESPLDSPGVFMFRGDGKLVVLDSIMYGKVIWSSDVLLSASAVNATKAVLMNTGDLQVMSGEDILWRSFDHPSDTLLPGQRLSLNKITGQQVRLTSWATLADPKPGIFSVGIDPKVPRQLITWKGNATCWRSSVYFSKDVNTYFRNQSGGFFYIAYSFDADGIYFTFGASDNSIKMRAVLSPSGKLNLLRWIDENKTWIEEWAEPTNKCDFYARCGPYGACGKTGDPFSSQCKCLKGFRTQFKKQWTMEDWPGGCVREKALACDKGEVFSMFEKMKLPDDAIIFGNRNMSECESECLQNCSCTAYAYSKVTEKGGLGCLTWFGNLTDLVENHRFGQTMYICVHRSDQGGKGHIQQLAIAIVSAIAGSVTIIFGSFLWKKTLRNGGSIGGSMSEVVRNVNAGGGRNETELPLFSLRSILAATNNFSESNKLGEGGFGPVYKACELWKEDRRMEVFDESIREACRHDEALSLDNLVPGESISTDQTLISSSGTFALGFFSPENSNKFFLGLCYNTIPKAPKVWVANREFPLDSPGVLTLGGDGNLYQLLQSIPQLLY</sequence>
<evidence type="ECO:0000313" key="9">
    <source>
        <dbReference type="Proteomes" id="UP000290289"/>
    </source>
</evidence>
<keyword evidence="4" id="KW-0812">Transmembrane</keyword>
<feature type="domain" description="Apple" evidence="7">
    <location>
        <begin position="344"/>
        <end position="422"/>
    </location>
</feature>
<feature type="transmembrane region" description="Helical" evidence="4">
    <location>
        <begin position="437"/>
        <end position="458"/>
    </location>
</feature>
<dbReference type="InterPro" id="IPR011009">
    <property type="entry name" value="Kinase-like_dom_sf"/>
</dbReference>
<keyword evidence="4" id="KW-0472">Membrane</keyword>
<dbReference type="InterPro" id="IPR036426">
    <property type="entry name" value="Bulb-type_lectin_dom_sf"/>
</dbReference>
<dbReference type="PROSITE" id="PS50948">
    <property type="entry name" value="PAN"/>
    <property type="match status" value="1"/>
</dbReference>
<evidence type="ECO:0000256" key="4">
    <source>
        <dbReference type="SAM" id="Phobius"/>
    </source>
</evidence>
<dbReference type="GO" id="GO:0048544">
    <property type="term" value="P:recognition of pollen"/>
    <property type="evidence" value="ECO:0007669"/>
    <property type="project" value="InterPro"/>
</dbReference>
<keyword evidence="9" id="KW-1185">Reference proteome</keyword>
<organism evidence="8 9">
    <name type="scientific">Malus domestica</name>
    <name type="common">Apple</name>
    <name type="synonym">Pyrus malus</name>
    <dbReference type="NCBI Taxonomy" id="3750"/>
    <lineage>
        <taxon>Eukaryota</taxon>
        <taxon>Viridiplantae</taxon>
        <taxon>Streptophyta</taxon>
        <taxon>Embryophyta</taxon>
        <taxon>Tracheophyta</taxon>
        <taxon>Spermatophyta</taxon>
        <taxon>Magnoliopsida</taxon>
        <taxon>eudicotyledons</taxon>
        <taxon>Gunneridae</taxon>
        <taxon>Pentapetalae</taxon>
        <taxon>rosids</taxon>
        <taxon>fabids</taxon>
        <taxon>Rosales</taxon>
        <taxon>Rosaceae</taxon>
        <taxon>Amygdaloideae</taxon>
        <taxon>Maleae</taxon>
        <taxon>Malus</taxon>
    </lineage>
</organism>
<dbReference type="CDD" id="cd00028">
    <property type="entry name" value="B_lectin"/>
    <property type="match status" value="2"/>
</dbReference>
<evidence type="ECO:0000259" key="6">
    <source>
        <dbReference type="PROSITE" id="PS50927"/>
    </source>
</evidence>
<evidence type="ECO:0000256" key="2">
    <source>
        <dbReference type="ARBA" id="ARBA00023157"/>
    </source>
</evidence>
<keyword evidence="3" id="KW-0325">Glycoprotein</keyword>
<dbReference type="Pfam" id="PF08276">
    <property type="entry name" value="PAN_2"/>
    <property type="match status" value="1"/>
</dbReference>
<dbReference type="Pfam" id="PF00954">
    <property type="entry name" value="S_locus_glycop"/>
    <property type="match status" value="1"/>
</dbReference>
<evidence type="ECO:0000259" key="7">
    <source>
        <dbReference type="PROSITE" id="PS50948"/>
    </source>
</evidence>
<reference evidence="8 9" key="1">
    <citation type="submission" date="2018-10" db="EMBL/GenBank/DDBJ databases">
        <title>A high-quality apple genome assembly.</title>
        <authorList>
            <person name="Hu J."/>
        </authorList>
    </citation>
    <scope>NUCLEOTIDE SEQUENCE [LARGE SCALE GENOMIC DNA]</scope>
    <source>
        <strain evidence="9">cv. HFTH1</strain>
        <tissue evidence="8">Young leaf</tissue>
    </source>
</reference>
<accession>A0A498J7R8</accession>
<feature type="domain" description="Bulb-type lectin" evidence="6">
    <location>
        <begin position="26"/>
        <end position="152"/>
    </location>
</feature>
<gene>
    <name evidence="8" type="ORF">DVH24_032269</name>
</gene>
<evidence type="ECO:0008006" key="10">
    <source>
        <dbReference type="Google" id="ProtNLM"/>
    </source>
</evidence>
<dbReference type="SMART" id="SM00473">
    <property type="entry name" value="PAN_AP"/>
    <property type="match status" value="1"/>
</dbReference>
<comment type="caution">
    <text evidence="8">The sequence shown here is derived from an EMBL/GenBank/DDBJ whole genome shotgun (WGS) entry which is preliminary data.</text>
</comment>
<evidence type="ECO:0000256" key="1">
    <source>
        <dbReference type="ARBA" id="ARBA00022729"/>
    </source>
</evidence>
<dbReference type="CDD" id="cd01098">
    <property type="entry name" value="PAN_AP_plant"/>
    <property type="match status" value="1"/>
</dbReference>
<keyword evidence="2" id="KW-1015">Disulfide bond</keyword>
<dbReference type="PANTHER" id="PTHR32444">
    <property type="entry name" value="BULB-TYPE LECTIN DOMAIN-CONTAINING PROTEIN"/>
    <property type="match status" value="1"/>
</dbReference>
<dbReference type="Gene3D" id="3.30.200.20">
    <property type="entry name" value="Phosphorylase Kinase, domain 1"/>
    <property type="match status" value="1"/>
</dbReference>
<dbReference type="SMART" id="SM00108">
    <property type="entry name" value="B_lectin"/>
    <property type="match status" value="1"/>
</dbReference>
<feature type="chain" id="PRO_5019818237" description="Receptor-like serine/threonine-protein kinase" evidence="5">
    <location>
        <begin position="25"/>
        <end position="636"/>
    </location>
</feature>
<dbReference type="InterPro" id="IPR001480">
    <property type="entry name" value="Bulb-type_lectin_dom"/>
</dbReference>
<evidence type="ECO:0000256" key="3">
    <source>
        <dbReference type="ARBA" id="ARBA00023180"/>
    </source>
</evidence>
<dbReference type="InterPro" id="IPR000858">
    <property type="entry name" value="S_locus_glycoprot_dom"/>
</dbReference>
<dbReference type="Gene3D" id="2.90.10.10">
    <property type="entry name" value="Bulb-type lectin domain"/>
    <property type="match status" value="1"/>
</dbReference>
<feature type="domain" description="Bulb-type lectin" evidence="6">
    <location>
        <begin position="551"/>
        <end position="636"/>
    </location>
</feature>
<proteinExistence type="predicted"/>
<keyword evidence="4" id="KW-1133">Transmembrane helix</keyword>
<dbReference type="Pfam" id="PF01453">
    <property type="entry name" value="B_lectin"/>
    <property type="match status" value="1"/>
</dbReference>
<name>A0A498J7R8_MALDO</name>
<keyword evidence="1 5" id="KW-0732">Signal</keyword>
<protein>
    <recommendedName>
        <fullName evidence="10">Receptor-like serine/threonine-protein kinase</fullName>
    </recommendedName>
</protein>
<evidence type="ECO:0000313" key="8">
    <source>
        <dbReference type="EMBL" id="RXH89912.1"/>
    </source>
</evidence>
<dbReference type="AlphaFoldDB" id="A0A498J7R8"/>